<proteinExistence type="predicted"/>
<dbReference type="InterPro" id="IPR011009">
    <property type="entry name" value="Kinase-like_dom_sf"/>
</dbReference>
<feature type="binding site" evidence="5">
    <location>
        <position position="45"/>
    </location>
    <ligand>
        <name>ATP</name>
        <dbReference type="ChEBI" id="CHEBI:30616"/>
    </ligand>
</feature>
<dbReference type="CDD" id="cd14014">
    <property type="entry name" value="STKc_PknB_like"/>
    <property type="match status" value="1"/>
</dbReference>
<evidence type="ECO:0000256" key="6">
    <source>
        <dbReference type="SAM" id="MobiDB-lite"/>
    </source>
</evidence>
<accession>A0ABZ2KKN4</accession>
<dbReference type="Gene3D" id="3.30.200.20">
    <property type="entry name" value="Phosphorylase Kinase, domain 1"/>
    <property type="match status" value="1"/>
</dbReference>
<protein>
    <submittedName>
        <fullName evidence="9">Protein kinase</fullName>
    </submittedName>
</protein>
<dbReference type="PANTHER" id="PTHR43289:SF6">
    <property type="entry name" value="SERINE_THREONINE-PROTEIN KINASE NEKL-3"/>
    <property type="match status" value="1"/>
</dbReference>
<evidence type="ECO:0000313" key="9">
    <source>
        <dbReference type="EMBL" id="WXA99104.1"/>
    </source>
</evidence>
<dbReference type="SUPFAM" id="SSF56112">
    <property type="entry name" value="Protein kinase-like (PK-like)"/>
    <property type="match status" value="1"/>
</dbReference>
<dbReference type="SMART" id="SM00220">
    <property type="entry name" value="S_TKc"/>
    <property type="match status" value="1"/>
</dbReference>
<dbReference type="InterPro" id="IPR000719">
    <property type="entry name" value="Prot_kinase_dom"/>
</dbReference>
<dbReference type="GO" id="GO:0016301">
    <property type="term" value="F:kinase activity"/>
    <property type="evidence" value="ECO:0007669"/>
    <property type="project" value="UniProtKB-KW"/>
</dbReference>
<evidence type="ECO:0000256" key="4">
    <source>
        <dbReference type="ARBA" id="ARBA00022840"/>
    </source>
</evidence>
<evidence type="ECO:0000256" key="2">
    <source>
        <dbReference type="ARBA" id="ARBA00022741"/>
    </source>
</evidence>
<keyword evidence="10" id="KW-1185">Reference proteome</keyword>
<gene>
    <name evidence="9" type="ORF">LZC95_20055</name>
</gene>
<dbReference type="PROSITE" id="PS00107">
    <property type="entry name" value="PROTEIN_KINASE_ATP"/>
    <property type="match status" value="1"/>
</dbReference>
<keyword evidence="1" id="KW-0808">Transferase</keyword>
<evidence type="ECO:0000313" key="10">
    <source>
        <dbReference type="Proteomes" id="UP001379533"/>
    </source>
</evidence>
<keyword evidence="4 5" id="KW-0067">ATP-binding</keyword>
<name>A0ABZ2KKN4_9BACT</name>
<evidence type="ECO:0000256" key="3">
    <source>
        <dbReference type="ARBA" id="ARBA00022777"/>
    </source>
</evidence>
<dbReference type="PANTHER" id="PTHR43289">
    <property type="entry name" value="MITOGEN-ACTIVATED PROTEIN KINASE KINASE KINASE 20-RELATED"/>
    <property type="match status" value="1"/>
</dbReference>
<dbReference type="EMBL" id="CP089982">
    <property type="protein sequence ID" value="WXA99104.1"/>
    <property type="molecule type" value="Genomic_DNA"/>
</dbReference>
<dbReference type="PROSITE" id="PS50011">
    <property type="entry name" value="PROTEIN_KINASE_DOM"/>
    <property type="match status" value="1"/>
</dbReference>
<feature type="compositionally biased region" description="Low complexity" evidence="6">
    <location>
        <begin position="560"/>
        <end position="581"/>
    </location>
</feature>
<feature type="compositionally biased region" description="Polar residues" evidence="6">
    <location>
        <begin position="545"/>
        <end position="556"/>
    </location>
</feature>
<keyword evidence="3 9" id="KW-0418">Kinase</keyword>
<dbReference type="Pfam" id="PF00069">
    <property type="entry name" value="Pkinase"/>
    <property type="match status" value="1"/>
</dbReference>
<dbReference type="Gene3D" id="1.10.510.10">
    <property type="entry name" value="Transferase(Phosphotransferase) domain 1"/>
    <property type="match status" value="1"/>
</dbReference>
<dbReference type="PROSITE" id="PS00108">
    <property type="entry name" value="PROTEIN_KINASE_ST"/>
    <property type="match status" value="1"/>
</dbReference>
<feature type="compositionally biased region" description="Basic and acidic residues" evidence="6">
    <location>
        <begin position="613"/>
        <end position="624"/>
    </location>
</feature>
<dbReference type="InterPro" id="IPR008271">
    <property type="entry name" value="Ser/Thr_kinase_AS"/>
</dbReference>
<dbReference type="RefSeq" id="WP_394849734.1">
    <property type="nucleotide sequence ID" value="NZ_CP089982.1"/>
</dbReference>
<evidence type="ECO:0000256" key="5">
    <source>
        <dbReference type="PROSITE-ProRule" id="PRU10141"/>
    </source>
</evidence>
<keyword evidence="7" id="KW-1133">Transmembrane helix</keyword>
<organism evidence="9 10">
    <name type="scientific">Pendulispora brunnea</name>
    <dbReference type="NCBI Taxonomy" id="2905690"/>
    <lineage>
        <taxon>Bacteria</taxon>
        <taxon>Pseudomonadati</taxon>
        <taxon>Myxococcota</taxon>
        <taxon>Myxococcia</taxon>
        <taxon>Myxococcales</taxon>
        <taxon>Sorangiineae</taxon>
        <taxon>Pendulisporaceae</taxon>
        <taxon>Pendulispora</taxon>
    </lineage>
</organism>
<keyword evidence="7" id="KW-0812">Transmembrane</keyword>
<evidence type="ECO:0000256" key="7">
    <source>
        <dbReference type="SAM" id="Phobius"/>
    </source>
</evidence>
<dbReference type="Proteomes" id="UP001379533">
    <property type="component" value="Chromosome"/>
</dbReference>
<dbReference type="InterPro" id="IPR017441">
    <property type="entry name" value="Protein_kinase_ATP_BS"/>
</dbReference>
<feature type="transmembrane region" description="Helical" evidence="7">
    <location>
        <begin position="513"/>
        <end position="534"/>
    </location>
</feature>
<sequence length="715" mass="75374">MGDEFAAGHLVPRTPYRVVKQLGKGAMGAVYEVLDTSVDAPYVIKTLLPSLLENRDMVTLMGREARTLANLSHENIVRVFTAGVTPGGTPYFVMDRLTGATLRAYFGTRGFAPRPITTIDLVIQVLRGLEHAHDRGIVHRDIKPENIFLHLPDLGAPALGVPPREPLVKLLDFGILKLLEDGPETRRFMGTPMWASPEQIVGKNIGPRSDLYSVGVLLFYMLSASFPFKHRTYSEAVAWLQSYVQPPLVQELIPDLHPALRDTITSALHPDPEKRPRDAAVFIAQLLRARRLLDESKDWNLTGATYDLAGGDVYLASGKTLAPSPTVHDHALQALSYGETAPAPVAFAAPAPAPIAPIADPSKPATAPAIPNARGAAPISGSAAVMTGPAGAMTGGPTVPLSWPSVPMTAPAAQVNGFALLPHARGPELHPPRPVSVSSQPQPHLRAAPGTGTLASPTLASASPVRPNGSTDEVMAHPPGHVEVAVSAHPSHSEMARTFSPGAKGASSWSRRATLVILVLGIMLTFVAGVLLLVTKVVAPRLSQPAATNASPSASVAPQLAPTESALATSAPTATASTEAPAPLPVAETATSAPTAQPGGRESATAAKLSAETSRREKVRKDSAPEGLPGSGLETARSTSTGSAPSGRAPLSTADQARAVMLKDPMSARHILEPSVFGSHPTREEIELLETICKNQKDKVCETRCERLLEPFLKR</sequence>
<feature type="region of interest" description="Disordered" evidence="6">
    <location>
        <begin position="423"/>
        <end position="477"/>
    </location>
</feature>
<feature type="domain" description="Protein kinase" evidence="8">
    <location>
        <begin position="16"/>
        <end position="287"/>
    </location>
</feature>
<evidence type="ECO:0000259" key="8">
    <source>
        <dbReference type="PROSITE" id="PS50011"/>
    </source>
</evidence>
<evidence type="ECO:0000256" key="1">
    <source>
        <dbReference type="ARBA" id="ARBA00022679"/>
    </source>
</evidence>
<feature type="region of interest" description="Disordered" evidence="6">
    <location>
        <begin position="545"/>
        <end position="652"/>
    </location>
</feature>
<keyword evidence="2 5" id="KW-0547">Nucleotide-binding</keyword>
<keyword evidence="7" id="KW-0472">Membrane</keyword>
<reference evidence="9 10" key="1">
    <citation type="submission" date="2021-12" db="EMBL/GenBank/DDBJ databases">
        <title>Discovery of the Pendulisporaceae a myxobacterial family with distinct sporulation behavior and unique specialized metabolism.</title>
        <authorList>
            <person name="Garcia R."/>
            <person name="Popoff A."/>
            <person name="Bader C.D."/>
            <person name="Loehr J."/>
            <person name="Walesch S."/>
            <person name="Walt C."/>
            <person name="Boldt J."/>
            <person name="Bunk B."/>
            <person name="Haeckl F.J.F.P.J."/>
            <person name="Gunesch A.P."/>
            <person name="Birkelbach J."/>
            <person name="Nuebel U."/>
            <person name="Pietschmann T."/>
            <person name="Bach T."/>
            <person name="Mueller R."/>
        </authorList>
    </citation>
    <scope>NUCLEOTIDE SEQUENCE [LARGE SCALE GENOMIC DNA]</scope>
    <source>
        <strain evidence="9 10">MSr12523</strain>
    </source>
</reference>